<keyword evidence="2" id="KW-1185">Reference proteome</keyword>
<organism evidence="1 2">
    <name type="scientific">Paenibacillus roseopurpureus</name>
    <dbReference type="NCBI Taxonomy" id="2918901"/>
    <lineage>
        <taxon>Bacteria</taxon>
        <taxon>Bacillati</taxon>
        <taxon>Bacillota</taxon>
        <taxon>Bacilli</taxon>
        <taxon>Bacillales</taxon>
        <taxon>Paenibacillaceae</taxon>
        <taxon>Paenibacillus</taxon>
    </lineage>
</organism>
<accession>A0AA96RJJ2</accession>
<dbReference type="AlphaFoldDB" id="A0AA96RJJ2"/>
<dbReference type="EMBL" id="CP130319">
    <property type="protein sequence ID" value="WNR43369.1"/>
    <property type="molecule type" value="Genomic_DNA"/>
</dbReference>
<dbReference type="InterPro" id="IPR026838">
    <property type="entry name" value="YheC/D"/>
</dbReference>
<dbReference type="KEGG" id="proo:MJB10_19970"/>
<evidence type="ECO:0000313" key="2">
    <source>
        <dbReference type="Proteomes" id="UP001304650"/>
    </source>
</evidence>
<evidence type="ECO:0000313" key="1">
    <source>
        <dbReference type="EMBL" id="WNR43369.1"/>
    </source>
</evidence>
<gene>
    <name evidence="1" type="ORF">MJB10_19970</name>
</gene>
<dbReference type="Pfam" id="PF14398">
    <property type="entry name" value="ATPgrasp_YheCD"/>
    <property type="match status" value="1"/>
</dbReference>
<reference evidence="1" key="1">
    <citation type="submission" date="2022-02" db="EMBL/GenBank/DDBJ databases">
        <title>Paenibacillus sp. MBLB1832 Whole Genome Shotgun Sequencing.</title>
        <authorList>
            <person name="Hwang C.Y."/>
            <person name="Cho E.-S."/>
            <person name="Seo M.-J."/>
        </authorList>
    </citation>
    <scope>NUCLEOTIDE SEQUENCE</scope>
    <source>
        <strain evidence="1">MBLB1832</strain>
    </source>
</reference>
<name>A0AA96RJJ2_9BACL</name>
<dbReference type="SUPFAM" id="SSF56059">
    <property type="entry name" value="Glutathione synthetase ATP-binding domain-like"/>
    <property type="match status" value="1"/>
</dbReference>
<dbReference type="RefSeq" id="WP_314797562.1">
    <property type="nucleotide sequence ID" value="NZ_CP130319.1"/>
</dbReference>
<proteinExistence type="predicted"/>
<protein>
    <submittedName>
        <fullName evidence="1">YheC/YheD family protein</fullName>
    </submittedName>
</protein>
<dbReference type="Proteomes" id="UP001304650">
    <property type="component" value="Chromosome"/>
</dbReference>
<sequence length="376" mass="43215">MSFTLHTTKHRPTLAILTVKDSSRVFRGNLNNFLDLIRTGERYGLDVYVVTAKDFQISSTEMYGYRFHEGTKQWSRELVPAPQVVYNRIPYRKMEMRPEVQQTIQACRRSTSIHFFNPSFFNKWTLYSWLNNAKESKSFIPDTKQLSDASVLSNSLEKHAVLYLKPERGKAGKGIMRVERITAKNSNQLSYCLSYLQDKKMVHTYHDSPNEVWDEWNRHRIDQEYIVQQGIALARYNERAYDLRALVQKTGKGLWSVSGIGARVAGKASITTHVPRGGSIDDPRKLLTHAFGLREANAILKRVGAAVITIATQIEKSAGATLGEMSMDIGVDTSGHIWFFEANSKPMKFDEPKIRRKSLDRIIQYSLHLINNRRRR</sequence>